<keyword evidence="8" id="KW-0997">Cell inner membrane</keyword>
<accession>A0ABQ0I4A4</accession>
<evidence type="ECO:0000313" key="10">
    <source>
        <dbReference type="Proteomes" id="UP000008372"/>
    </source>
</evidence>
<evidence type="ECO:0000256" key="7">
    <source>
        <dbReference type="ARBA" id="ARBA00023136"/>
    </source>
</evidence>
<dbReference type="RefSeq" id="WP_008302727.1">
    <property type="nucleotide sequence ID" value="NZ_BAEK01000020.1"/>
</dbReference>
<evidence type="ECO:0000256" key="4">
    <source>
        <dbReference type="ARBA" id="ARBA00022475"/>
    </source>
</evidence>
<keyword evidence="4" id="KW-1003">Cell membrane</keyword>
<keyword evidence="5 8" id="KW-0812">Transmembrane</keyword>
<dbReference type="PANTHER" id="PTHR30003:SF0">
    <property type="entry name" value="GLYCOLATE PERMEASE GLCA-RELATED"/>
    <property type="match status" value="1"/>
</dbReference>
<feature type="transmembrane region" description="Helical" evidence="8">
    <location>
        <begin position="59"/>
        <end position="80"/>
    </location>
</feature>
<comment type="subcellular location">
    <subcellularLocation>
        <location evidence="8">Cell inner membrane</location>
        <topology evidence="8">Multi-pass membrane protein</topology>
    </subcellularLocation>
    <subcellularLocation>
        <location evidence="1">Cell membrane</location>
        <topology evidence="1">Multi-pass membrane protein</topology>
    </subcellularLocation>
</comment>
<dbReference type="InterPro" id="IPR003804">
    <property type="entry name" value="Lactate_perm"/>
</dbReference>
<sequence length="534" mass="57380">MLLLVSAYLPVVVLIYLMTKKRSLSASKALPLSAFIAYLLIVFVFNFELRLVNASVISALLLALTPITIIAGAIFLFRCIEVTGALDIIRRWLNHISNNPIAQVMVVGWAFAFLIEGASGFGTPAAIAAPILVGLGFPALRVAIACLVFNTIPVTFGAVGTPIWFGLAMTDLSPVLLQDVAWKSAVINTVAAPFIVTAALALVVKKKSQLKQNWLFILLSTFSCTLPYLLLSQISVEFPSLVGGGIGLVLTLLMANYNIGLHQHPSDFQYSMKTSVEPAPQASLFVMLKASFPLWGTTLLLVVTRIPELGIKDLLQLTSPAWNISAGSLGEMSISASLVVKLEHIMHTSISWQHNTLYVPSILPFVIVGCLTVWLFKKGSLVSVVRHTKNSMKKPVIALFGALVFVNMMMLTEEYSAVSLIGQHLANISGHYWGFFAQFLGALGSFFSGSATISNLTFGGIQQAIANDLHLNVSTILALQSVGAAMGNMICINNIVAVASILALQNSEGYILKRSMLVLLLYGLIAGTMGIILA</sequence>
<gene>
    <name evidence="9" type="ORF">GAGA_1036</name>
</gene>
<keyword evidence="3 8" id="KW-0813">Transport</keyword>
<reference evidence="9 10" key="1">
    <citation type="journal article" date="2014" name="Environ. Microbiol.">
        <title>Comparative genomics of the marine bacterial genus Glaciecola reveals the high degree of genomic diversity and genomic characteristic for cold adaptation.</title>
        <authorList>
            <person name="Qin Q.L."/>
            <person name="Xie B.B."/>
            <person name="Yu Y."/>
            <person name="Shu Y.L."/>
            <person name="Rong J.C."/>
            <person name="Zhang Y.J."/>
            <person name="Zhao D.L."/>
            <person name="Chen X.L."/>
            <person name="Zhang X.Y."/>
            <person name="Chen B."/>
            <person name="Zhou B.C."/>
            <person name="Zhang Y.Z."/>
        </authorList>
    </citation>
    <scope>NUCLEOTIDE SEQUENCE [LARGE SCALE GENOMIC DNA]</scope>
    <source>
        <strain evidence="9 10">NO2</strain>
    </source>
</reference>
<evidence type="ECO:0000256" key="1">
    <source>
        <dbReference type="ARBA" id="ARBA00004651"/>
    </source>
</evidence>
<feature type="transmembrane region" description="Helical" evidence="8">
    <location>
        <begin position="185"/>
        <end position="204"/>
    </location>
</feature>
<evidence type="ECO:0000256" key="5">
    <source>
        <dbReference type="ARBA" id="ARBA00022692"/>
    </source>
</evidence>
<evidence type="ECO:0000256" key="2">
    <source>
        <dbReference type="ARBA" id="ARBA00010100"/>
    </source>
</evidence>
<feature type="transmembrane region" description="Helical" evidence="8">
    <location>
        <begin position="396"/>
        <end position="412"/>
    </location>
</feature>
<feature type="transmembrane region" description="Helical" evidence="8">
    <location>
        <begin position="241"/>
        <end position="261"/>
    </location>
</feature>
<feature type="transmembrane region" description="Helical" evidence="8">
    <location>
        <begin position="477"/>
        <end position="504"/>
    </location>
</feature>
<proteinExistence type="inferred from homology"/>
<evidence type="ECO:0000256" key="8">
    <source>
        <dbReference type="RuleBase" id="RU365092"/>
    </source>
</evidence>
<keyword evidence="6 8" id="KW-1133">Transmembrane helix</keyword>
<comment type="similarity">
    <text evidence="2 8">Belongs to the lactate permease family.</text>
</comment>
<feature type="transmembrane region" description="Helical" evidence="8">
    <location>
        <begin position="516"/>
        <end position="533"/>
    </location>
</feature>
<feature type="transmembrane region" description="Helical" evidence="8">
    <location>
        <begin position="216"/>
        <end position="235"/>
    </location>
</feature>
<keyword evidence="7 8" id="KW-0472">Membrane</keyword>
<comment type="function">
    <text evidence="8">Uptake of L-lactate across the membrane. Can also transport D-lactate and glycolate.</text>
</comment>
<organism evidence="9 10">
    <name type="scientific">Paraglaciecola agarilytica NO2</name>
    <dbReference type="NCBI Taxonomy" id="1125747"/>
    <lineage>
        <taxon>Bacteria</taxon>
        <taxon>Pseudomonadati</taxon>
        <taxon>Pseudomonadota</taxon>
        <taxon>Gammaproteobacteria</taxon>
        <taxon>Alteromonadales</taxon>
        <taxon>Alteromonadaceae</taxon>
        <taxon>Paraglaciecola</taxon>
    </lineage>
</organism>
<dbReference type="Pfam" id="PF02652">
    <property type="entry name" value="Lactate_perm"/>
    <property type="match status" value="1"/>
</dbReference>
<evidence type="ECO:0000256" key="3">
    <source>
        <dbReference type="ARBA" id="ARBA00022448"/>
    </source>
</evidence>
<evidence type="ECO:0000313" key="9">
    <source>
        <dbReference type="EMBL" id="GAC03899.1"/>
    </source>
</evidence>
<feature type="transmembrane region" description="Helical" evidence="8">
    <location>
        <begin position="357"/>
        <end position="376"/>
    </location>
</feature>
<protein>
    <recommendedName>
        <fullName evidence="8">L-lactate permease</fullName>
    </recommendedName>
</protein>
<dbReference type="EMBL" id="BAEK01000020">
    <property type="protein sequence ID" value="GAC03899.1"/>
    <property type="molecule type" value="Genomic_DNA"/>
</dbReference>
<comment type="caution">
    <text evidence="9">The sequence shown here is derived from an EMBL/GenBank/DDBJ whole genome shotgun (WGS) entry which is preliminary data.</text>
</comment>
<feature type="transmembrane region" description="Helical" evidence="8">
    <location>
        <begin position="29"/>
        <end position="47"/>
    </location>
</feature>
<keyword evidence="10" id="KW-1185">Reference proteome</keyword>
<name>A0ABQ0I4A4_9ALTE</name>
<evidence type="ECO:0000256" key="6">
    <source>
        <dbReference type="ARBA" id="ARBA00022989"/>
    </source>
</evidence>
<dbReference type="PANTHER" id="PTHR30003">
    <property type="entry name" value="L-LACTATE PERMEASE"/>
    <property type="match status" value="1"/>
</dbReference>
<dbReference type="Proteomes" id="UP000008372">
    <property type="component" value="Unassembled WGS sequence"/>
</dbReference>
<feature type="transmembrane region" description="Helical" evidence="8">
    <location>
        <begin position="432"/>
        <end position="456"/>
    </location>
</feature>
<feature type="transmembrane region" description="Helical" evidence="8">
    <location>
        <begin position="121"/>
        <end position="140"/>
    </location>
</feature>
<feature type="transmembrane region" description="Helical" evidence="8">
    <location>
        <begin position="147"/>
        <end position="165"/>
    </location>
</feature>